<accession>A0A024ELE7</accession>
<organism evidence="1 2">
    <name type="scientific">Pseudomonas mandelii JR-1</name>
    <dbReference type="NCBI Taxonomy" id="1147786"/>
    <lineage>
        <taxon>Bacteria</taxon>
        <taxon>Pseudomonadati</taxon>
        <taxon>Pseudomonadota</taxon>
        <taxon>Gammaproteobacteria</taxon>
        <taxon>Pseudomonadales</taxon>
        <taxon>Pseudomonadaceae</taxon>
        <taxon>Pseudomonas</taxon>
    </lineage>
</organism>
<evidence type="ECO:0000313" key="1">
    <source>
        <dbReference type="EMBL" id="AHZ73602.1"/>
    </source>
</evidence>
<sequence>MNKNHLAQRLLKAGMSSVLVSIQTGLSSDQVLMSVTRKIRSIRDVSTAKSLPRLEEILESATKASDGAALLLLYTSKAVDWQIQIDIDALVNAYEAYLREYLGSAGVNAPSPLSLDEAWILTRELRSTSEVSLHNKLICSIMKGR</sequence>
<evidence type="ECO:0000313" key="2">
    <source>
        <dbReference type="Proteomes" id="UP000026913"/>
    </source>
</evidence>
<name>A0A024ELE7_9PSED</name>
<dbReference type="AlphaFoldDB" id="A0A024ELE7"/>
<proteinExistence type="predicted"/>
<gene>
    <name evidence="1" type="ORF">OU5_P0350</name>
</gene>
<dbReference type="OrthoDB" id="7002479at2"/>
<dbReference type="HOGENOM" id="CLU_1785249_0_0_6"/>
<dbReference type="Proteomes" id="UP000026913">
    <property type="component" value="Plasmid unnamed"/>
</dbReference>
<dbReference type="SUPFAM" id="SSF160930">
    <property type="entry name" value="FlhC-like"/>
    <property type="match status" value="1"/>
</dbReference>
<dbReference type="KEGG" id="pman:OU5_P0350"/>
<keyword evidence="1" id="KW-0614">Plasmid</keyword>
<protein>
    <submittedName>
        <fullName evidence="1">Uncharacterized protein</fullName>
    </submittedName>
</protein>
<reference evidence="1 2" key="1">
    <citation type="journal article" date="2012" name="J. Bacteriol.">
        <title>Genome sequence of cold-adapted Pseudomonas mandelii strain JR-1.</title>
        <authorList>
            <person name="Jang S.H."/>
            <person name="Kim J."/>
            <person name="Kim J."/>
            <person name="Hong S."/>
            <person name="Lee C."/>
        </authorList>
    </citation>
    <scope>NUCLEOTIDE SEQUENCE [LARGE SCALE GENOMIC DNA]</scope>
    <source>
        <strain evidence="1 2">JR-1</strain>
        <plasmid evidence="2">Plasmid</plasmid>
    </source>
</reference>
<dbReference type="EMBL" id="CP005961">
    <property type="protein sequence ID" value="AHZ73602.1"/>
    <property type="molecule type" value="Genomic_DNA"/>
</dbReference>
<dbReference type="RefSeq" id="WP_010466343.1">
    <property type="nucleotide sequence ID" value="NZ_CP005961.1"/>
</dbReference>
<geneLocation type="plasmid" evidence="2"/>